<dbReference type="RefSeq" id="WP_081592792.1">
    <property type="nucleotide sequence ID" value="NZ_UGRY01000002.1"/>
</dbReference>
<dbReference type="STRING" id="1406858.GCA_000710895_02371"/>
<reference evidence="3 4" key="1">
    <citation type="submission" date="2018-06" db="EMBL/GenBank/DDBJ databases">
        <authorList>
            <consortium name="Pathogen Informatics"/>
            <person name="Doyle S."/>
        </authorList>
    </citation>
    <scope>NUCLEOTIDE SEQUENCE [LARGE SCALE GENOMIC DNA]</scope>
    <source>
        <strain evidence="3 4">NCTC1934</strain>
    </source>
</reference>
<evidence type="ECO:0000313" key="3">
    <source>
        <dbReference type="EMBL" id="SUA74104.1"/>
    </source>
</evidence>
<gene>
    <name evidence="3" type="ORF">NCTC1934_01412</name>
</gene>
<evidence type="ECO:0000256" key="1">
    <source>
        <dbReference type="SAM" id="MobiDB-lite"/>
    </source>
</evidence>
<dbReference type="Proteomes" id="UP000255467">
    <property type="component" value="Unassembled WGS sequence"/>
</dbReference>
<feature type="transmembrane region" description="Helical" evidence="2">
    <location>
        <begin position="237"/>
        <end position="259"/>
    </location>
</feature>
<keyword evidence="4" id="KW-1185">Reference proteome</keyword>
<feature type="region of interest" description="Disordered" evidence="1">
    <location>
        <begin position="260"/>
        <end position="372"/>
    </location>
</feature>
<dbReference type="EMBL" id="UGRY01000002">
    <property type="protein sequence ID" value="SUA74104.1"/>
    <property type="molecule type" value="Genomic_DNA"/>
</dbReference>
<evidence type="ECO:0000256" key="2">
    <source>
        <dbReference type="SAM" id="Phobius"/>
    </source>
</evidence>
<proteinExistence type="predicted"/>
<keyword evidence="2" id="KW-1133">Transmembrane helix</keyword>
<organism evidence="3 4">
    <name type="scientific">Nocardia otitidiscaviarum</name>
    <dbReference type="NCBI Taxonomy" id="1823"/>
    <lineage>
        <taxon>Bacteria</taxon>
        <taxon>Bacillati</taxon>
        <taxon>Actinomycetota</taxon>
        <taxon>Actinomycetes</taxon>
        <taxon>Mycobacteriales</taxon>
        <taxon>Nocardiaceae</taxon>
        <taxon>Nocardia</taxon>
    </lineage>
</organism>
<feature type="compositionally biased region" description="Pro residues" evidence="1">
    <location>
        <begin position="285"/>
        <end position="323"/>
    </location>
</feature>
<name>A0A378YAK6_9NOCA</name>
<dbReference type="PRINTS" id="PR01217">
    <property type="entry name" value="PRICHEXTENSN"/>
</dbReference>
<keyword evidence="2" id="KW-0472">Membrane</keyword>
<protein>
    <submittedName>
        <fullName evidence="3">Uncharacterized protein</fullName>
    </submittedName>
</protein>
<feature type="compositionally biased region" description="Low complexity" evidence="1">
    <location>
        <begin position="324"/>
        <end position="344"/>
    </location>
</feature>
<evidence type="ECO:0000313" key="4">
    <source>
        <dbReference type="Proteomes" id="UP000255467"/>
    </source>
</evidence>
<dbReference type="OrthoDB" id="4485998at2"/>
<feature type="compositionally biased region" description="Pro residues" evidence="1">
    <location>
        <begin position="346"/>
        <end position="363"/>
    </location>
</feature>
<feature type="region of interest" description="Disordered" evidence="1">
    <location>
        <begin position="214"/>
        <end position="233"/>
    </location>
</feature>
<keyword evidence="2" id="KW-0812">Transmembrane</keyword>
<dbReference type="AlphaFoldDB" id="A0A378YAK6"/>
<sequence>MATGVGLRIADDECVAAIVTGDDATLPVHYIVRESRLHMSDDGDAELGGDQPAGHTHSIGGFAAAVGDPAGIPVDDGEAYRAEDLWATAAFCLINLAAEYLEGPAEFYATHPTAWPEENIRAVREALDYLGLKSVVLVSERDLPTPDSDTGKALAYQAARAALAAVLSTPAGVTPPDPTVTENYSDVTEVLPTIPVPDPPAQAYSVAIPAATTTEPAVEAEAEEPAPEPPTRHRGPLLIAVAAALIGLLLGGLGVAAVLRPDEEKPGPPRGEVRSEPFATAGAVPPEPTPSEEPPLPAPPPVVEVPTPTTEPEPPPAPEPPPTTTETPPSSTTTRPSTTTRVPPYIYRPPELPTLQIPPPPIFSDPWSLGEN</sequence>
<feature type="compositionally biased region" description="Basic and acidic residues" evidence="1">
    <location>
        <begin position="260"/>
        <end position="275"/>
    </location>
</feature>
<accession>A0A378YAK6</accession>